<evidence type="ECO:0000256" key="6">
    <source>
        <dbReference type="ARBA" id="ARBA00023163"/>
    </source>
</evidence>
<feature type="domain" description="TFIIS central" evidence="12">
    <location>
        <begin position="1445"/>
        <end position="1565"/>
    </location>
</feature>
<dbReference type="SMART" id="SM00510">
    <property type="entry name" value="TFS2M"/>
    <property type="match status" value="1"/>
</dbReference>
<feature type="compositionally biased region" description="Low complexity" evidence="10">
    <location>
        <begin position="2248"/>
        <end position="2259"/>
    </location>
</feature>
<keyword evidence="2" id="KW-0479">Metal-binding</keyword>
<dbReference type="Gene3D" id="3.30.40.10">
    <property type="entry name" value="Zinc/RING finger domain, C3HC4 (zinc finger)"/>
    <property type="match status" value="1"/>
</dbReference>
<name>A0A834Y274_APHGI</name>
<dbReference type="SUPFAM" id="SSF46942">
    <property type="entry name" value="Elongation factor TFIIS domain 2"/>
    <property type="match status" value="1"/>
</dbReference>
<dbReference type="InterPro" id="IPR036575">
    <property type="entry name" value="TFIIS_cen_dom_sf"/>
</dbReference>
<feature type="compositionally biased region" description="Polar residues" evidence="10">
    <location>
        <begin position="409"/>
        <end position="420"/>
    </location>
</feature>
<feature type="region of interest" description="Disordered" evidence="10">
    <location>
        <begin position="2471"/>
        <end position="2579"/>
    </location>
</feature>
<dbReference type="InterPro" id="IPR013083">
    <property type="entry name" value="Znf_RING/FYVE/PHD"/>
</dbReference>
<dbReference type="OrthoDB" id="1884872at2759"/>
<dbReference type="PROSITE" id="PS51321">
    <property type="entry name" value="TFIIS_CENTRAL"/>
    <property type="match status" value="1"/>
</dbReference>
<evidence type="ECO:0000256" key="1">
    <source>
        <dbReference type="ARBA" id="ARBA00004123"/>
    </source>
</evidence>
<feature type="region of interest" description="Disordered" evidence="10">
    <location>
        <begin position="177"/>
        <end position="198"/>
    </location>
</feature>
<feature type="region of interest" description="Disordered" evidence="10">
    <location>
        <begin position="1278"/>
        <end position="1325"/>
    </location>
</feature>
<feature type="compositionally biased region" description="Basic and acidic residues" evidence="10">
    <location>
        <begin position="1630"/>
        <end position="1645"/>
    </location>
</feature>
<dbReference type="Pfam" id="PF07533">
    <property type="entry name" value="BRK"/>
    <property type="match status" value="1"/>
</dbReference>
<feature type="compositionally biased region" description="Low complexity" evidence="10">
    <location>
        <begin position="1396"/>
        <end position="1434"/>
    </location>
</feature>
<dbReference type="PANTHER" id="PTHR11477">
    <property type="entry name" value="TRANSCRIPTION FACTOR S-II ZINC FINGER DOMAIN-CONTAINING PROTEIN"/>
    <property type="match status" value="1"/>
</dbReference>
<dbReference type="GO" id="GO:0005634">
    <property type="term" value="C:nucleus"/>
    <property type="evidence" value="ECO:0007669"/>
    <property type="project" value="UniProtKB-SubCell"/>
</dbReference>
<feature type="compositionally biased region" description="Low complexity" evidence="10">
    <location>
        <begin position="1283"/>
        <end position="1318"/>
    </location>
</feature>
<feature type="coiled-coil region" evidence="9">
    <location>
        <begin position="2206"/>
        <end position="2240"/>
    </location>
</feature>
<dbReference type="CDD" id="cd15552">
    <property type="entry name" value="PHD_PHF3_like"/>
    <property type="match status" value="1"/>
</dbReference>
<dbReference type="InterPro" id="IPR001965">
    <property type="entry name" value="Znf_PHD"/>
</dbReference>
<dbReference type="Proteomes" id="UP000639338">
    <property type="component" value="Unassembled WGS sequence"/>
</dbReference>
<dbReference type="InterPro" id="IPR006576">
    <property type="entry name" value="BRK_domain"/>
</dbReference>
<feature type="compositionally biased region" description="Low complexity" evidence="10">
    <location>
        <begin position="449"/>
        <end position="463"/>
    </location>
</feature>
<dbReference type="InterPro" id="IPR019787">
    <property type="entry name" value="Znf_PHD-finger"/>
</dbReference>
<feature type="region of interest" description="Disordered" evidence="10">
    <location>
        <begin position="1810"/>
        <end position="1853"/>
    </location>
</feature>
<evidence type="ECO:0000313" key="14">
    <source>
        <dbReference type="Proteomes" id="UP000639338"/>
    </source>
</evidence>
<comment type="caution">
    <text evidence="13">The sequence shown here is derived from an EMBL/GenBank/DDBJ whole genome shotgun (WGS) entry which is preliminary data.</text>
</comment>
<feature type="compositionally biased region" description="Basic residues" evidence="10">
    <location>
        <begin position="350"/>
        <end position="361"/>
    </location>
</feature>
<sequence>MSSSYIVEPENNINKKDDTLIIVVDDDGTISVDQETLKNLIMSKSNANVSVVRVGQAIGDHEKSDLTFTVDPPNLTTTTTKIPTTTSSIATLKTTTTTSTTTVTTTTTTTTTSESGLVDPFMEMDPEQLEKLETALQSEQAKQILGENVTAMLDMLTVEEQQNSIRYSIELDHCYTSRTSPSDPAPVDPLPVPNSPDIDRVNILESSIPLQIKQQNQQHQQQVFVQQHTHLNQDQKIVQNAKLLAKKSVGRPRKASIVLPSSNIIKTSPGISSRSNTTINHESKQQQSSSNLRLSVDDNIDNDNVDDDDNNGDHINNINAINDAQSSISESSESGPSDDDVDFGPPRGLRGQRRVRARGGRKGLTTRGGTMAGRRGRPNKHHMDNDQVKRLNNEMAAAVDAMKTPGRIDNNNSSTDFSIKTNRKVSGIKTMGGSSGNKRKDDEDDDNNKSVNSSSPSSSSSSSLTMLNEKTHFQTTNQVKANLINANMLKGDMILTKPGQSRNNNQKLVFLQKKSIAKPSELKTISSISSGPSKKQTLPITVAKTNVINNKTIEDPNNLLIKNSDEFINTKLIDNTDKTEISKISKTTISNSSPSSSSSSPTINKINKSPNAVNKKDRKKSENELLSIKIDEQKEKEKGRIIDNNKLLDNKKHSVKKEQRKVPVVSAVVLGPALFSTPDIIRRVGSIGEGKSSCDLSDSHGTSSSNNTSITDDQLNNSTTPMDLDETMKIITSIKTDLQNINNTNASTNTNDNNMSSSSSYVSTTNIINNDHHHHQNKMQLMDIDDDELPKNNTNDDDDLQSALDPGGIEGEENLFATLMDASKHEDELLAEALLLQEQLDVDLGDPSANPLLSPSVFDSELLNPSLATTLQQSQSSSTTIDSTIKSPEILKQQQQYLLSATPPTTPTPSTITTPSTTTTTSSSSSTSRRKEQKEPIQIVRGGRVITLPPIEAPATRSKRSLQMKPESPKPINNKLNETNRIKEDVTINKLTKQPTSSSSLTQLTVQTQKEPVSEMESEMEDDDDGSQNSDSEDDPNRLWCICKRPHNNRFMICCDICEDWFHGKCVNITKAMGKQMEDQGIEWVCPNCKNKKKSDRPVFNSGAPSPSPSPSSSTKTTKSALSSNNNKQQKNNNNNDSSTPKKQMMNKKLNDSNIQSNQLTPTSSTSTTSTKPAVVVHTQCVVCKKEARNSSIYCSDNCILTFAHKTSGKDNKSGTKSTNDEINSVIVLERKTGKVLSGENAPTLANLDNWLKENPTFEQVLLKNINNVQVGNKTFPTIQVQSGNNNSSSNSNSSGSSTNNNNNNNNNNNKTISNKTTPKNQQVQSPKMIYTKIAGSKQTVLTSSNLNSNKSISITTPSATTTPPPVKNLKQTTIKTIPIQPAVASSTPIKKIEQKASSSASPSSSTPSSSSVGGGSSSSNNNNNTKSKTIFSSGSKRGNGIDQNRLNVRKTLSELLTTRMKETDDLKLSEDEISDIAIKIELEMFKFFRDTGTKYKAKYRSLIFNIKDVKNLTLFRKILDKSLKPDEIIKLSPDEMASQELAEWRSKETQHQLEMIKKNELDLMAQAKSIVVKTHKGEQIIENDGGNNDSTVDPSTSVQDIVSVLNNTDNSNFNDSSINEETTTTTSLDDSKKSTTKIDDTDDKKKKKKQKEYKDSKKNKNTKHRSRDRSRDRRHHHHRHSSHSSHNHHSNNKNKNDKRDKNKDKDKSSSSTTTTTTSSSAIQKNNKKETGNNNNNSNKSSNSSSSTRKRSRSSSSSTRKDNNSKKIKSDNEEIIDIINKRETTPLIISTDNKIQELQDVDNNWKHIDEDTTTNTIDDTGNLSDLSDREPTSTVNIKTPDININDEQDNKDNKNINETMMMTVVDDEKISTTIDKLTTSIPMDINQQNYDNIDANANANDDDVNNKSTIWQGVINMSEVAKFYTTAQELNSHTIGLTNDLPNTFDIVGRIVPEIVWDYIAKTKKNGSKEIVILRLLPLNDEEKLSYITLYSYLNKRDRFGVVGKPGKNIKDFYIMPYSIDTKIPPILMPFIGDALKNDRQHLLLGIIVKKKLNITNLTTINNKMLVNKKDASDKTTVTQSTLTTLNKAQIGMSRNNIHIDNTKVSTTTSTIPSSVSSSSSSPLPPLPPSPTQILPPLPPTPLSSLSTITTQPLPPLPPLPPTTTSLDKSIINDDDEPYSPGGIDHDNDNDSGSGTDLLLNKTKSYTATVKNSTELQRKMDELNRQIEAEKKQIQNISSSILTDVGPTLPGLGLDPPGLNDYEEAYSPSDNSRSFTPPPPSSSSAIPSITTTENITKLTQPILDKVSDITIPANLQEILANVKRQETTKIDTYLPSKPGASFLTSSFDTSMLNKKIIDKKIYTPTSSNKDNTSTLRSLSDMDLIKKAEEELAAVAIAEAAATVSTVSSISNNFTTPPPPLPMTLPQLSTALLMSSPPPPLPPLLLPPPSLSLVQNDMQIMTMPADILHQSTTTTTTTTTKIFESEENMSYHESDSMDDTVHEQPRPPGVEDDEFDTFSSSTPSNILINNTLTSEGPPLPPAVLTGVKRKINDDEASPATTATPPKAPRTKSRWGQGPTD</sequence>
<evidence type="ECO:0000259" key="12">
    <source>
        <dbReference type="PROSITE" id="PS51321"/>
    </source>
</evidence>
<feature type="compositionally biased region" description="Low complexity" evidence="10">
    <location>
        <begin position="1349"/>
        <end position="1362"/>
    </location>
</feature>
<dbReference type="SUPFAM" id="SSF160481">
    <property type="entry name" value="BRK domain-like"/>
    <property type="match status" value="1"/>
</dbReference>
<dbReference type="GO" id="GO:0006351">
    <property type="term" value="P:DNA-templated transcription"/>
    <property type="evidence" value="ECO:0007669"/>
    <property type="project" value="InterPro"/>
</dbReference>
<evidence type="ECO:0000256" key="9">
    <source>
        <dbReference type="SAM" id="Coils"/>
    </source>
</evidence>
<accession>A0A834Y274</accession>
<evidence type="ECO:0000256" key="10">
    <source>
        <dbReference type="SAM" id="MobiDB-lite"/>
    </source>
</evidence>
<keyword evidence="9" id="KW-0175">Coiled coil</keyword>
<comment type="subcellular location">
    <subcellularLocation>
        <location evidence="1">Nucleus</location>
    </subcellularLocation>
</comment>
<dbReference type="InterPro" id="IPR003618">
    <property type="entry name" value="TFIIS_cen_dom"/>
</dbReference>
<feature type="compositionally biased region" description="Low complexity" evidence="10">
    <location>
        <begin position="1732"/>
        <end position="1747"/>
    </location>
</feature>
<feature type="region of interest" description="Disordered" evidence="10">
    <location>
        <begin position="1153"/>
        <end position="1172"/>
    </location>
</feature>
<dbReference type="EMBL" id="JACMRX010000001">
    <property type="protein sequence ID" value="KAF7996636.1"/>
    <property type="molecule type" value="Genomic_DNA"/>
</dbReference>
<evidence type="ECO:0000313" key="13">
    <source>
        <dbReference type="EMBL" id="KAF7996636.1"/>
    </source>
</evidence>
<feature type="compositionally biased region" description="Low complexity" evidence="10">
    <location>
        <begin position="1161"/>
        <end position="1171"/>
    </location>
</feature>
<keyword evidence="7" id="KW-0539">Nucleus</keyword>
<dbReference type="InterPro" id="IPR037259">
    <property type="entry name" value="BRK_sf"/>
</dbReference>
<feature type="compositionally biased region" description="Low complexity" evidence="10">
    <location>
        <begin position="363"/>
        <end position="373"/>
    </location>
</feature>
<feature type="domain" description="PHD-type" evidence="11">
    <location>
        <begin position="1038"/>
        <end position="1092"/>
    </location>
</feature>
<dbReference type="InterPro" id="IPR019786">
    <property type="entry name" value="Zinc_finger_PHD-type_CS"/>
</dbReference>
<feature type="region of interest" description="Disordered" evidence="10">
    <location>
        <begin position="1608"/>
        <end position="1768"/>
    </location>
</feature>
<dbReference type="PROSITE" id="PS01359">
    <property type="entry name" value="ZF_PHD_1"/>
    <property type="match status" value="1"/>
</dbReference>
<feature type="region of interest" description="Disordered" evidence="10">
    <location>
        <begin position="786"/>
        <end position="809"/>
    </location>
</feature>
<feature type="compositionally biased region" description="Low complexity" evidence="10">
    <location>
        <begin position="693"/>
        <end position="713"/>
    </location>
</feature>
<evidence type="ECO:0000256" key="8">
    <source>
        <dbReference type="PROSITE-ProRule" id="PRU00146"/>
    </source>
</evidence>
<keyword evidence="6" id="KW-0804">Transcription</keyword>
<dbReference type="Pfam" id="PF00628">
    <property type="entry name" value="PHD"/>
    <property type="match status" value="1"/>
</dbReference>
<reference evidence="13 14" key="1">
    <citation type="submission" date="2020-08" db="EMBL/GenBank/DDBJ databases">
        <title>Aphidius gifuensis genome sequencing and assembly.</title>
        <authorList>
            <person name="Du Z."/>
        </authorList>
    </citation>
    <scope>NUCLEOTIDE SEQUENCE [LARGE SCALE GENOMIC DNA]</scope>
    <source>
        <strain evidence="13">YNYX2018</strain>
        <tissue evidence="13">Adults</tissue>
    </source>
</reference>
<evidence type="ECO:0000256" key="3">
    <source>
        <dbReference type="ARBA" id="ARBA00022771"/>
    </source>
</evidence>
<organism evidence="13 14">
    <name type="scientific">Aphidius gifuensis</name>
    <name type="common">Parasitoid wasp</name>
    <dbReference type="NCBI Taxonomy" id="684658"/>
    <lineage>
        <taxon>Eukaryota</taxon>
        <taxon>Metazoa</taxon>
        <taxon>Ecdysozoa</taxon>
        <taxon>Arthropoda</taxon>
        <taxon>Hexapoda</taxon>
        <taxon>Insecta</taxon>
        <taxon>Pterygota</taxon>
        <taxon>Neoptera</taxon>
        <taxon>Endopterygota</taxon>
        <taxon>Hymenoptera</taxon>
        <taxon>Apocrita</taxon>
        <taxon>Ichneumonoidea</taxon>
        <taxon>Braconidae</taxon>
        <taxon>Aphidiinae</taxon>
        <taxon>Aphidius</taxon>
    </lineage>
</organism>
<dbReference type="Pfam" id="PF07500">
    <property type="entry name" value="TFIIS_M"/>
    <property type="match status" value="1"/>
</dbReference>
<keyword evidence="5" id="KW-0805">Transcription regulation</keyword>
<feature type="compositionally biased region" description="Low complexity" evidence="10">
    <location>
        <begin position="2143"/>
        <end position="2152"/>
    </location>
</feature>
<dbReference type="InterPro" id="IPR011011">
    <property type="entry name" value="Znf_FYVE_PHD"/>
</dbReference>
<keyword evidence="3 8" id="KW-0863">Zinc-finger</keyword>
<evidence type="ECO:0000256" key="4">
    <source>
        <dbReference type="ARBA" id="ARBA00022833"/>
    </source>
</evidence>
<gene>
    <name evidence="13" type="ORF">HCN44_002282</name>
</gene>
<feature type="compositionally biased region" description="Pro residues" evidence="10">
    <location>
        <begin position="183"/>
        <end position="194"/>
    </location>
</feature>
<feature type="compositionally biased region" description="Acidic residues" evidence="10">
    <location>
        <begin position="298"/>
        <end position="310"/>
    </location>
</feature>
<feature type="compositionally biased region" description="Acidic residues" evidence="10">
    <location>
        <begin position="1014"/>
        <end position="1034"/>
    </location>
</feature>
<evidence type="ECO:0000259" key="11">
    <source>
        <dbReference type="PROSITE" id="PS50016"/>
    </source>
</evidence>
<feature type="region of interest" description="Disordered" evidence="10">
    <location>
        <begin position="900"/>
        <end position="1037"/>
    </location>
</feature>
<feature type="compositionally biased region" description="Basic and acidic residues" evidence="10">
    <location>
        <begin position="1759"/>
        <end position="1768"/>
    </location>
</feature>
<feature type="compositionally biased region" description="Low complexity" evidence="10">
    <location>
        <begin position="2105"/>
        <end position="2122"/>
    </location>
</feature>
<feature type="region of interest" description="Disordered" evidence="10">
    <location>
        <begin position="1094"/>
        <end position="1145"/>
    </location>
</feature>
<feature type="compositionally biased region" description="Low complexity" evidence="10">
    <location>
        <begin position="586"/>
        <end position="609"/>
    </location>
</feature>
<feature type="region of interest" description="Disordered" evidence="10">
    <location>
        <begin position="2099"/>
        <end position="2199"/>
    </location>
</feature>
<feature type="compositionally biased region" description="Pro residues" evidence="10">
    <location>
        <begin position="2153"/>
        <end position="2162"/>
    </location>
</feature>
<dbReference type="Gene3D" id="3.40.5.120">
    <property type="match status" value="1"/>
</dbReference>
<feature type="region of interest" description="Disordered" evidence="10">
    <location>
        <begin position="403"/>
        <end position="465"/>
    </location>
</feature>
<feature type="region of interest" description="Disordered" evidence="10">
    <location>
        <begin position="689"/>
        <end position="721"/>
    </location>
</feature>
<feature type="compositionally biased region" description="Low complexity" evidence="10">
    <location>
        <begin position="908"/>
        <end position="927"/>
    </location>
</feature>
<feature type="compositionally biased region" description="Basic and acidic residues" evidence="10">
    <location>
        <begin position="1695"/>
        <end position="1709"/>
    </location>
</feature>
<keyword evidence="14" id="KW-1185">Reference proteome</keyword>
<evidence type="ECO:0008006" key="15">
    <source>
        <dbReference type="Google" id="ProtNLM"/>
    </source>
</evidence>
<evidence type="ECO:0000256" key="2">
    <source>
        <dbReference type="ARBA" id="ARBA00022723"/>
    </source>
</evidence>
<feature type="compositionally biased region" description="Low complexity" evidence="10">
    <location>
        <begin position="1101"/>
        <end position="1136"/>
    </location>
</feature>
<feature type="compositionally biased region" description="Low complexity" evidence="10">
    <location>
        <begin position="1608"/>
        <end position="1629"/>
    </location>
</feature>
<dbReference type="Gene3D" id="1.10.472.30">
    <property type="entry name" value="Transcription elongation factor S-II, central domain"/>
    <property type="match status" value="1"/>
</dbReference>
<evidence type="ECO:0000256" key="5">
    <source>
        <dbReference type="ARBA" id="ARBA00023015"/>
    </source>
</evidence>
<feature type="compositionally biased region" description="Polar residues" evidence="10">
    <location>
        <begin position="2516"/>
        <end position="2533"/>
    </location>
</feature>
<proteinExistence type="predicted"/>
<dbReference type="InterPro" id="IPR012921">
    <property type="entry name" value="SPOC_C"/>
</dbReference>
<feature type="compositionally biased region" description="Basic residues" evidence="10">
    <location>
        <begin position="1660"/>
        <end position="1693"/>
    </location>
</feature>
<protein>
    <recommendedName>
        <fullName evidence="15">Death-inducer obliterator 1</fullName>
    </recommendedName>
</protein>
<keyword evidence="4" id="KW-0862">Zinc</keyword>
<feature type="region of interest" description="Disordered" evidence="10">
    <location>
        <begin position="260"/>
        <end position="386"/>
    </location>
</feature>
<feature type="compositionally biased region" description="Low complexity" evidence="10">
    <location>
        <begin position="990"/>
        <end position="1010"/>
    </location>
</feature>
<dbReference type="PANTHER" id="PTHR11477:SF51">
    <property type="entry name" value="PROTEIN PARTNER OF SNF, ISOFORM B"/>
    <property type="match status" value="1"/>
</dbReference>
<feature type="compositionally biased region" description="Pro residues" evidence="10">
    <location>
        <begin position="2123"/>
        <end position="2142"/>
    </location>
</feature>
<dbReference type="GO" id="GO:0008270">
    <property type="term" value="F:zinc ion binding"/>
    <property type="evidence" value="ECO:0007669"/>
    <property type="project" value="UniProtKB-KW"/>
</dbReference>
<feature type="region of interest" description="Disordered" evidence="10">
    <location>
        <begin position="2248"/>
        <end position="2288"/>
    </location>
</feature>
<feature type="compositionally biased region" description="Low complexity" evidence="10">
    <location>
        <begin position="313"/>
        <end position="335"/>
    </location>
</feature>
<dbReference type="PROSITE" id="PS50016">
    <property type="entry name" value="ZF_PHD_2"/>
    <property type="match status" value="1"/>
</dbReference>
<evidence type="ECO:0000256" key="7">
    <source>
        <dbReference type="ARBA" id="ARBA00023242"/>
    </source>
</evidence>
<feature type="compositionally biased region" description="Basic and acidic residues" evidence="10">
    <location>
        <begin position="978"/>
        <end position="987"/>
    </location>
</feature>
<dbReference type="SMART" id="SM00249">
    <property type="entry name" value="PHD"/>
    <property type="match status" value="1"/>
</dbReference>
<feature type="compositionally biased region" description="Polar residues" evidence="10">
    <location>
        <begin position="260"/>
        <end position="293"/>
    </location>
</feature>
<feature type="compositionally biased region" description="Low complexity" evidence="10">
    <location>
        <begin position="1710"/>
        <end position="1721"/>
    </location>
</feature>
<dbReference type="SUPFAM" id="SSF57903">
    <property type="entry name" value="FYVE/PHD zinc finger"/>
    <property type="match status" value="1"/>
</dbReference>
<feature type="compositionally biased region" description="Basic and acidic residues" evidence="10">
    <location>
        <begin position="2488"/>
        <end position="2504"/>
    </location>
</feature>
<feature type="region of interest" description="Disordered" evidence="10">
    <location>
        <begin position="1349"/>
        <end position="1446"/>
    </location>
</feature>
<dbReference type="SMART" id="SM00592">
    <property type="entry name" value="BRK"/>
    <property type="match status" value="1"/>
</dbReference>
<dbReference type="Pfam" id="PF07744">
    <property type="entry name" value="SPOC"/>
    <property type="match status" value="1"/>
</dbReference>
<feature type="region of interest" description="Disordered" evidence="10">
    <location>
        <begin position="586"/>
        <end position="622"/>
    </location>
</feature>